<dbReference type="PANTHER" id="PTHR43400">
    <property type="entry name" value="FUMARATE REDUCTASE"/>
    <property type="match status" value="1"/>
</dbReference>
<accession>A0AAC9RKC1</accession>
<dbReference type="Gene3D" id="3.90.700.10">
    <property type="entry name" value="Succinate dehydrogenase/fumarate reductase flavoprotein, catalytic domain"/>
    <property type="match status" value="1"/>
</dbReference>
<proteinExistence type="inferred from homology"/>
<comment type="cofactor">
    <cofactor evidence="8">
        <name>FAD</name>
        <dbReference type="ChEBI" id="CHEBI:57692"/>
    </cofactor>
    <text evidence="8">Binds 1 FAD per subunit.</text>
</comment>
<evidence type="ECO:0000313" key="12">
    <source>
        <dbReference type="Proteomes" id="UP000177894"/>
    </source>
</evidence>
<evidence type="ECO:0000256" key="2">
    <source>
        <dbReference type="ARBA" id="ARBA00013137"/>
    </source>
</evidence>
<evidence type="ECO:0000256" key="6">
    <source>
        <dbReference type="ARBA" id="ARBA00023002"/>
    </source>
</evidence>
<keyword evidence="4 8" id="KW-0285">Flavoprotein</keyword>
<dbReference type="GO" id="GO:0033765">
    <property type="term" value="F:steroid dehydrogenase activity, acting on the CH-CH group of donors"/>
    <property type="evidence" value="ECO:0007669"/>
    <property type="project" value="UniProtKB-ARBA"/>
</dbReference>
<feature type="chain" id="PRO_5041775552" description="Urocanate reductase" evidence="8">
    <location>
        <begin position="22"/>
        <end position="640"/>
    </location>
</feature>
<dbReference type="InterPro" id="IPR027477">
    <property type="entry name" value="Succ_DH/fumarate_Rdtase_cat_sf"/>
</dbReference>
<dbReference type="EMBL" id="CP017603">
    <property type="protein sequence ID" value="AOY78048.1"/>
    <property type="molecule type" value="Genomic_DNA"/>
</dbReference>
<evidence type="ECO:0000313" key="11">
    <source>
        <dbReference type="EMBL" id="ARE88684.1"/>
    </source>
</evidence>
<evidence type="ECO:0000256" key="1">
    <source>
        <dbReference type="ARBA" id="ARBA00008040"/>
    </source>
</evidence>
<evidence type="ECO:0000256" key="4">
    <source>
        <dbReference type="ARBA" id="ARBA00022630"/>
    </source>
</evidence>
<dbReference type="InterPro" id="IPR050315">
    <property type="entry name" value="FAD-oxidoreductase_2"/>
</dbReference>
<dbReference type="GO" id="GO:0016020">
    <property type="term" value="C:membrane"/>
    <property type="evidence" value="ECO:0007669"/>
    <property type="project" value="InterPro"/>
</dbReference>
<reference evidence="10 12" key="1">
    <citation type="submission" date="2016-10" db="EMBL/GenBank/DDBJ databases">
        <title>Complete Genome Sequence of Acetogen Clostridium formicoaceticum ATCC 27076.</title>
        <authorList>
            <person name="Bao T."/>
            <person name="Cheng C."/>
            <person name="Zhao J."/>
            <person name="Yang S.-T."/>
            <person name="Wang J."/>
            <person name="Wang M."/>
        </authorList>
    </citation>
    <scope>NUCLEOTIDE SEQUENCE [LARGE SCALE GENOMIC DNA]</scope>
    <source>
        <strain evidence="10 12">ATCC 27076</strain>
    </source>
</reference>
<dbReference type="GO" id="GO:0010181">
    <property type="term" value="F:FMN binding"/>
    <property type="evidence" value="ECO:0007669"/>
    <property type="project" value="InterPro"/>
</dbReference>
<evidence type="ECO:0000313" key="13">
    <source>
        <dbReference type="Proteomes" id="UP000192478"/>
    </source>
</evidence>
<evidence type="ECO:0000256" key="3">
    <source>
        <dbReference type="ARBA" id="ARBA00015872"/>
    </source>
</evidence>
<comment type="catalytic activity">
    <reaction evidence="7 8">
        <text>dihydrourocanate + A = urocanate + AH2</text>
        <dbReference type="Rhea" id="RHEA:36059"/>
        <dbReference type="ChEBI" id="CHEBI:13193"/>
        <dbReference type="ChEBI" id="CHEBI:17499"/>
        <dbReference type="ChEBI" id="CHEBI:27247"/>
        <dbReference type="ChEBI" id="CHEBI:72991"/>
        <dbReference type="EC" id="1.3.99.33"/>
    </reaction>
</comment>
<dbReference type="InterPro" id="IPR007329">
    <property type="entry name" value="FMN-bd"/>
</dbReference>
<dbReference type="InterPro" id="IPR010960">
    <property type="entry name" value="Flavocytochrome_c"/>
</dbReference>
<protein>
    <recommendedName>
        <fullName evidence="3 8">Urocanate reductase</fullName>
        <ecNumber evidence="2 8">1.3.99.33</ecNumber>
    </recommendedName>
</protein>
<gene>
    <name evidence="11" type="primary">urdA_3</name>
    <name evidence="10" type="ORF">BJL90_20575</name>
    <name evidence="11" type="ORF">CLFO_30900</name>
</gene>
<dbReference type="SMART" id="SM00900">
    <property type="entry name" value="FMN_bind"/>
    <property type="match status" value="1"/>
</dbReference>
<dbReference type="PRINTS" id="PR00368">
    <property type="entry name" value="FADPNR"/>
</dbReference>
<dbReference type="AlphaFoldDB" id="A0AAC9RKC1"/>
<keyword evidence="6 8" id="KW-0560">Oxidoreductase</keyword>
<comment type="cofactor">
    <cofactor evidence="8">
        <name>FMN</name>
        <dbReference type="ChEBI" id="CHEBI:58210"/>
    </cofactor>
    <text evidence="8">Binds 1 or 2 FMN covalently per subunit.</text>
</comment>
<dbReference type="InterPro" id="IPR003953">
    <property type="entry name" value="FAD-dep_OxRdtase_2_FAD-bd"/>
</dbReference>
<organism evidence="11 13">
    <name type="scientific">Clostridium formicaceticum</name>
    <dbReference type="NCBI Taxonomy" id="1497"/>
    <lineage>
        <taxon>Bacteria</taxon>
        <taxon>Bacillati</taxon>
        <taxon>Bacillota</taxon>
        <taxon>Clostridia</taxon>
        <taxon>Eubacteriales</taxon>
        <taxon>Clostridiaceae</taxon>
        <taxon>Clostridium</taxon>
    </lineage>
</organism>
<dbReference type="NCBIfam" id="TIGR01813">
    <property type="entry name" value="flavo_cyto_c"/>
    <property type="match status" value="1"/>
</dbReference>
<dbReference type="Pfam" id="PF00890">
    <property type="entry name" value="FAD_binding_2"/>
    <property type="match status" value="1"/>
</dbReference>
<dbReference type="Proteomes" id="UP000192478">
    <property type="component" value="Chromosome"/>
</dbReference>
<dbReference type="PROSITE" id="PS51257">
    <property type="entry name" value="PROKAR_LIPOPROTEIN"/>
    <property type="match status" value="1"/>
</dbReference>
<dbReference type="Pfam" id="PF04205">
    <property type="entry name" value="FMN_bind"/>
    <property type="match status" value="1"/>
</dbReference>
<sequence length="640" mass="68416">MKKITKLISLLLVVNMIMLLAACTNQTAPVEKNEITPMKAGEYTISVTGIKPMKVKVVLSETAIKAVEVVSHEETPGVSDIALKEVPEKIVEKQSIGIDTISGATMTSSAIIEAVTKAIEQAGGVVSEFNLPEAADGSDISDDGRPALGTEKLPASWDMTYDVVVVGGGFAGLAAAYESATLGVNTLLIDKMPVLGGNSQINGGVYASYTSKIADELYKKLDLQPDTAEKHIEDTIKGGDYMNDEKLVKNLVYGSPYFLNLMLDNGLEVRESITRPGGHYGYRTYTTINGVGADIVAVQKKILNDTSATVMLNTEMTQIYRETTGNQRVVGIRVKTQEGFKDVKANKGVIITTGGFSGNVEMRSKHVPGLTADIPTTNHVGATGEGIIMAQEVGANTTQMSYIQLYPFADPNNGVLDATAVIPFSGPSSGIVYVDINGKRYVNEGERRDVCARAAQESGGFPTFSIFGQEIVEKGGFISDTQLNGGIQAERIFKADTLEELVEIINAHTYKDSKINMSAETLIDTIKTHNGYVAEGYDPDFNKVIDKGVMLKIESGPYYAIPQWPSVHHTMGGLTINERTEVQDVWGKVIPGLYAAGEVVGGVHGTNRLGSNAIPDAAVHGIIAGQVAAKGTVPDFVPRN</sequence>
<evidence type="ECO:0000256" key="8">
    <source>
        <dbReference type="RuleBase" id="RU366062"/>
    </source>
</evidence>
<dbReference type="RefSeq" id="WP_070972616.1">
    <property type="nucleotide sequence ID" value="NZ_CP017603.1"/>
</dbReference>
<name>A0AAC9RKC1_9CLOT</name>
<dbReference type="EMBL" id="CP020559">
    <property type="protein sequence ID" value="ARE88684.1"/>
    <property type="molecule type" value="Genomic_DNA"/>
</dbReference>
<dbReference type="Proteomes" id="UP000177894">
    <property type="component" value="Chromosome"/>
</dbReference>
<comment type="similarity">
    <text evidence="1 8">Belongs to the FAD-dependent oxidoreductase 2 family. FRD/SDH subfamily.</text>
</comment>
<evidence type="ECO:0000256" key="5">
    <source>
        <dbReference type="ARBA" id="ARBA00022827"/>
    </source>
</evidence>
<evidence type="ECO:0000259" key="9">
    <source>
        <dbReference type="SMART" id="SM00900"/>
    </source>
</evidence>
<evidence type="ECO:0000313" key="10">
    <source>
        <dbReference type="EMBL" id="AOY78048.1"/>
    </source>
</evidence>
<dbReference type="EC" id="1.3.99.33" evidence="2 8"/>
<feature type="domain" description="FMN-binding" evidence="9">
    <location>
        <begin position="49"/>
        <end position="122"/>
    </location>
</feature>
<dbReference type="Gene3D" id="3.90.1010.20">
    <property type="match status" value="1"/>
</dbReference>
<dbReference type="InterPro" id="IPR036188">
    <property type="entry name" value="FAD/NAD-bd_sf"/>
</dbReference>
<feature type="signal peptide" evidence="8">
    <location>
        <begin position="1"/>
        <end position="21"/>
    </location>
</feature>
<keyword evidence="12" id="KW-1185">Reference proteome</keyword>
<dbReference type="PANTHER" id="PTHR43400:SF7">
    <property type="entry name" value="FAD-DEPENDENT OXIDOREDUCTASE 2 FAD BINDING DOMAIN-CONTAINING PROTEIN"/>
    <property type="match status" value="1"/>
</dbReference>
<dbReference type="SUPFAM" id="SSF51905">
    <property type="entry name" value="FAD/NAD(P)-binding domain"/>
    <property type="match status" value="1"/>
</dbReference>
<dbReference type="KEGG" id="cfm:BJL90_20575"/>
<evidence type="ECO:0000256" key="7">
    <source>
        <dbReference type="ARBA" id="ARBA00049922"/>
    </source>
</evidence>
<keyword evidence="8" id="KW-0732">Signal</keyword>
<dbReference type="Gene3D" id="3.50.50.60">
    <property type="entry name" value="FAD/NAD(P)-binding domain"/>
    <property type="match status" value="1"/>
</dbReference>
<keyword evidence="5 8" id="KW-0274">FAD</keyword>
<reference evidence="11 13" key="2">
    <citation type="submission" date="2017-03" db="EMBL/GenBank/DDBJ databases">
        <title>Complete sequence of Clostridium formicaceticum DSM 92.</title>
        <authorList>
            <person name="Poehlein A."/>
            <person name="Karl M."/>
            <person name="Bengelsdorf F.R."/>
            <person name="Duerre P."/>
            <person name="Daniel R."/>
        </authorList>
    </citation>
    <scope>NUCLEOTIDE SEQUENCE [LARGE SCALE GENOMIC DNA]</scope>
    <source>
        <strain evidence="11 13">DSM 92</strain>
    </source>
</reference>
<dbReference type="SUPFAM" id="SSF56425">
    <property type="entry name" value="Succinate dehydrogenase/fumarate reductase flavoprotein, catalytic domain"/>
    <property type="match status" value="1"/>
</dbReference>